<protein>
    <submittedName>
        <fullName evidence="1">Uncharacterized protein</fullName>
    </submittedName>
</protein>
<dbReference type="Proteomes" id="UP000265100">
    <property type="component" value="Chromosome 14"/>
</dbReference>
<keyword evidence="2" id="KW-1185">Reference proteome</keyword>
<dbReference type="AlphaFoldDB" id="A0AAX7SW28"/>
<name>A0AAX7SW28_ASTCA</name>
<dbReference type="PANTHER" id="PTHR11289">
    <property type="entry name" value="BREAST CANCER TYPE 2 SUSCEPTIBILITY PROTEIN BRCA2"/>
    <property type="match status" value="1"/>
</dbReference>
<dbReference type="InterPro" id="IPR015525">
    <property type="entry name" value="BRCA2"/>
</dbReference>
<evidence type="ECO:0000313" key="2">
    <source>
        <dbReference type="Proteomes" id="UP000265100"/>
    </source>
</evidence>
<reference evidence="1" key="1">
    <citation type="submission" date="2018-05" db="EMBL/GenBank/DDBJ databases">
        <authorList>
            <person name="Datahose"/>
        </authorList>
    </citation>
    <scope>NUCLEOTIDE SEQUENCE</scope>
</reference>
<dbReference type="GeneTree" id="ENSGT00940000177583"/>
<dbReference type="Ensembl" id="ENSACLT00000062443.1">
    <property type="protein sequence ID" value="ENSACLP00000048040.1"/>
    <property type="gene ID" value="ENSACLG00000038916.1"/>
</dbReference>
<gene>
    <name evidence="1" type="primary">BRCA2</name>
</gene>
<organism evidence="1 2">
    <name type="scientific">Astatotilapia calliptera</name>
    <name type="common">Eastern happy</name>
    <name type="synonym">Chromis callipterus</name>
    <dbReference type="NCBI Taxonomy" id="8154"/>
    <lineage>
        <taxon>Eukaryota</taxon>
        <taxon>Metazoa</taxon>
        <taxon>Chordata</taxon>
        <taxon>Craniata</taxon>
        <taxon>Vertebrata</taxon>
        <taxon>Euteleostomi</taxon>
        <taxon>Actinopterygii</taxon>
        <taxon>Neopterygii</taxon>
        <taxon>Teleostei</taxon>
        <taxon>Neoteleostei</taxon>
        <taxon>Acanthomorphata</taxon>
        <taxon>Ovalentaria</taxon>
        <taxon>Cichlomorphae</taxon>
        <taxon>Cichliformes</taxon>
        <taxon>Cichlidae</taxon>
        <taxon>African cichlids</taxon>
        <taxon>Pseudocrenilabrinae</taxon>
        <taxon>Haplochromini</taxon>
        <taxon>Astatotilapia</taxon>
    </lineage>
</organism>
<accession>A0AAX7SW28</accession>
<dbReference type="PANTHER" id="PTHR11289:SF0">
    <property type="entry name" value="BREAST CANCER TYPE 2 SUSCEPTIBILITY PROTEIN"/>
    <property type="match status" value="1"/>
</dbReference>
<dbReference type="GO" id="GO:0000724">
    <property type="term" value="P:double-strand break repair via homologous recombination"/>
    <property type="evidence" value="ECO:0007669"/>
    <property type="project" value="InterPro"/>
</dbReference>
<reference evidence="1" key="3">
    <citation type="submission" date="2025-09" db="UniProtKB">
        <authorList>
            <consortium name="Ensembl"/>
        </authorList>
    </citation>
    <scope>IDENTIFICATION</scope>
</reference>
<dbReference type="GO" id="GO:0006355">
    <property type="term" value="P:regulation of DNA-templated transcription"/>
    <property type="evidence" value="ECO:0007669"/>
    <property type="project" value="TreeGrafter"/>
</dbReference>
<proteinExistence type="predicted"/>
<evidence type="ECO:0000313" key="1">
    <source>
        <dbReference type="Ensembl" id="ENSACLP00000048040.1"/>
    </source>
</evidence>
<sequence length="182" mass="20727">MYETFKDEIWKGRKTYATSKSCDFGHRYFLIRQLGPLDHNWFDILTAQTSANEGSGSDQDELCANQEGHFKTPLDKTAVDSQLFSTPKVFRHSRIVLPEIVDEQSFSTTQAYPMINIFLIVFECRRVNKIKCTYLYVFHISESLGAQINPDISWTSSLNTPPPVPSTLILCKPIADSLILNN</sequence>
<reference evidence="1" key="2">
    <citation type="submission" date="2025-08" db="UniProtKB">
        <authorList>
            <consortium name="Ensembl"/>
        </authorList>
    </citation>
    <scope>IDENTIFICATION</scope>
</reference>
<dbReference type="GO" id="GO:0005634">
    <property type="term" value="C:nucleus"/>
    <property type="evidence" value="ECO:0007669"/>
    <property type="project" value="TreeGrafter"/>
</dbReference>